<dbReference type="Proteomes" id="UP001327560">
    <property type="component" value="Chromosome 2"/>
</dbReference>
<name>A0AAQ3K1A3_9LILI</name>
<keyword evidence="3" id="KW-1185">Reference proteome</keyword>
<dbReference type="Gene3D" id="3.40.50.2000">
    <property type="entry name" value="Glycogen Phosphorylase B"/>
    <property type="match status" value="2"/>
</dbReference>
<reference evidence="2 3" key="1">
    <citation type="submission" date="2023-10" db="EMBL/GenBank/DDBJ databases">
        <title>Chromosome-scale genome assembly provides insights into flower coloration mechanisms of Canna indica.</title>
        <authorList>
            <person name="Li C."/>
        </authorList>
    </citation>
    <scope>NUCLEOTIDE SEQUENCE [LARGE SCALE GENOMIC DNA]</scope>
    <source>
        <tissue evidence="2">Flower</tissue>
    </source>
</reference>
<comment type="similarity">
    <text evidence="1">Belongs to the UDP-glycosyltransferase family.</text>
</comment>
<evidence type="ECO:0000256" key="1">
    <source>
        <dbReference type="ARBA" id="ARBA00009995"/>
    </source>
</evidence>
<evidence type="ECO:0000313" key="3">
    <source>
        <dbReference type="Proteomes" id="UP001327560"/>
    </source>
</evidence>
<gene>
    <name evidence="2" type="ORF">Cni_G06956</name>
</gene>
<organism evidence="2 3">
    <name type="scientific">Canna indica</name>
    <name type="common">Indian-shot</name>
    <dbReference type="NCBI Taxonomy" id="4628"/>
    <lineage>
        <taxon>Eukaryota</taxon>
        <taxon>Viridiplantae</taxon>
        <taxon>Streptophyta</taxon>
        <taxon>Embryophyta</taxon>
        <taxon>Tracheophyta</taxon>
        <taxon>Spermatophyta</taxon>
        <taxon>Magnoliopsida</taxon>
        <taxon>Liliopsida</taxon>
        <taxon>Zingiberales</taxon>
        <taxon>Cannaceae</taxon>
        <taxon>Canna</taxon>
    </lineage>
</organism>
<evidence type="ECO:0000313" key="2">
    <source>
        <dbReference type="EMBL" id="WOK98246.1"/>
    </source>
</evidence>
<dbReference type="GO" id="GO:0035251">
    <property type="term" value="F:UDP-glucosyltransferase activity"/>
    <property type="evidence" value="ECO:0007669"/>
    <property type="project" value="TreeGrafter"/>
</dbReference>
<dbReference type="EMBL" id="CP136891">
    <property type="protein sequence ID" value="WOK98246.1"/>
    <property type="molecule type" value="Genomic_DNA"/>
</dbReference>
<accession>A0AAQ3K1A3</accession>
<dbReference type="AlphaFoldDB" id="A0AAQ3K1A3"/>
<dbReference type="PANTHER" id="PTHR48047">
    <property type="entry name" value="GLYCOSYLTRANSFERASE"/>
    <property type="match status" value="1"/>
</dbReference>
<sequence length="491" mass="54059">MMRVDDHSKDEVVIECFISTPVNAARAAAAAAARVGVSIDFVELPFPCAAVGLPDGCENLDLLPSLESHHVELFFSAAALLRDPLKQYLLAQPPSPTCMIADACNPWTRFVAEELRMPRLLFYDPSCLYTLCARMIKHHIIWDRYKDDPFEPFDVPGLPHPLRISMARMPWLLTALGWEGFLEEIVESEAKGKKVWTLGPLSLVHKDPDNKAARGNGVSIVGDEEHRVIRWLDEKPARSVIYLSFGSIVRHDAAQLMEISHGLEAAGRPFLWVIKEAEASSQEVEKCRLSGFEERTAGRGILITVVPLDHRAGGGRYRRSSAVPSSPGPGGLPLLPLTTWRSPIASSPAAIHEDQWHIVAAELSSKLLHITRKRDKALLEASRLKYSLAELELALKRPESHCRDLRSIVQPGPDFNPAPKQAPFPVKDFHLAVADARAAVRQLAVLRLRCGPDPALRPPSQCPAAEEPQQLVVLHGGAAKSGALRRVRGGQ</sequence>
<protein>
    <submittedName>
        <fullName evidence="2">Uncharacterized protein</fullName>
    </submittedName>
</protein>
<dbReference type="SUPFAM" id="SSF53756">
    <property type="entry name" value="UDP-Glycosyltransferase/glycogen phosphorylase"/>
    <property type="match status" value="1"/>
</dbReference>
<dbReference type="PANTHER" id="PTHR48047:SF182">
    <property type="entry name" value="GLYCOSYLTRANSFERASE"/>
    <property type="match status" value="1"/>
</dbReference>
<proteinExistence type="inferred from homology"/>